<dbReference type="InterPro" id="IPR050147">
    <property type="entry name" value="Ser/Thr_Dehydratase"/>
</dbReference>
<dbReference type="OrthoDB" id="9811476at2"/>
<sequence>MIADLDLAPEHIEHAARTLDPVLRDSPQFVDEQLCEALGRQVLVKLETANPLHSFKGRGAWTLMREWEGAHTVVCASAGNFGQAMAYAGRAFGVPVSIFVGRRVDPVKVARMRGLGADVTVVDGDSSRAAATYAAESPERSLVRDGEHPRIAEGAGTIGLELGTAAAFDSVVVPVGDGALISGVGMWLKTHLPGVHVIGVCAAGSPAMAHAWRTGRVTTDGATDTVATTLCNPAPIPESVERVRALVDDIVLVDDAALRSAQRLAAETLGVLLEPAGAAGIAALATHELPGRRCATVLTGGDSGAAWLGERYADGTP</sequence>
<dbReference type="PANTHER" id="PTHR48078">
    <property type="entry name" value="THREONINE DEHYDRATASE, MITOCHONDRIAL-RELATED"/>
    <property type="match status" value="1"/>
</dbReference>
<dbReference type="Gene3D" id="3.40.50.1100">
    <property type="match status" value="2"/>
</dbReference>
<dbReference type="AlphaFoldDB" id="A0A238X0X4"/>
<feature type="domain" description="Tryptophan synthase beta chain-like PALP" evidence="4">
    <location>
        <begin position="34"/>
        <end position="300"/>
    </location>
</feature>
<evidence type="ECO:0000313" key="5">
    <source>
        <dbReference type="EMBL" id="SNR52615.1"/>
    </source>
</evidence>
<dbReference type="EMBL" id="FZNW01000008">
    <property type="protein sequence ID" value="SNR52615.1"/>
    <property type="molecule type" value="Genomic_DNA"/>
</dbReference>
<dbReference type="RefSeq" id="WP_089301214.1">
    <property type="nucleotide sequence ID" value="NZ_FZNW01000008.1"/>
</dbReference>
<protein>
    <submittedName>
        <fullName evidence="5">Threonine dehydratase</fullName>
    </submittedName>
</protein>
<evidence type="ECO:0000256" key="2">
    <source>
        <dbReference type="ARBA" id="ARBA00022898"/>
    </source>
</evidence>
<keyword evidence="3" id="KW-0456">Lyase</keyword>
<dbReference type="Pfam" id="PF00291">
    <property type="entry name" value="PALP"/>
    <property type="match status" value="1"/>
</dbReference>
<dbReference type="Proteomes" id="UP000198348">
    <property type="component" value="Unassembled WGS sequence"/>
</dbReference>
<evidence type="ECO:0000313" key="6">
    <source>
        <dbReference type="Proteomes" id="UP000198348"/>
    </source>
</evidence>
<evidence type="ECO:0000259" key="4">
    <source>
        <dbReference type="Pfam" id="PF00291"/>
    </source>
</evidence>
<dbReference type="InterPro" id="IPR036052">
    <property type="entry name" value="TrpB-like_PALP_sf"/>
</dbReference>
<comment type="cofactor">
    <cofactor evidence="1">
        <name>pyridoxal 5'-phosphate</name>
        <dbReference type="ChEBI" id="CHEBI:597326"/>
    </cofactor>
</comment>
<evidence type="ECO:0000256" key="3">
    <source>
        <dbReference type="ARBA" id="ARBA00023239"/>
    </source>
</evidence>
<keyword evidence="6" id="KW-1185">Reference proteome</keyword>
<reference evidence="5 6" key="1">
    <citation type="submission" date="2017-06" db="EMBL/GenBank/DDBJ databases">
        <authorList>
            <person name="Kim H.J."/>
            <person name="Triplett B.A."/>
        </authorList>
    </citation>
    <scope>NUCLEOTIDE SEQUENCE [LARGE SCALE GENOMIC DNA]</scope>
    <source>
        <strain evidence="5 6">DSM 45207</strain>
    </source>
</reference>
<keyword evidence="2" id="KW-0663">Pyridoxal phosphate</keyword>
<organism evidence="5 6">
    <name type="scientific">Haloechinothrix alba</name>
    <dbReference type="NCBI Taxonomy" id="664784"/>
    <lineage>
        <taxon>Bacteria</taxon>
        <taxon>Bacillati</taxon>
        <taxon>Actinomycetota</taxon>
        <taxon>Actinomycetes</taxon>
        <taxon>Pseudonocardiales</taxon>
        <taxon>Pseudonocardiaceae</taxon>
        <taxon>Haloechinothrix</taxon>
    </lineage>
</organism>
<dbReference type="GO" id="GO:0003941">
    <property type="term" value="F:L-serine ammonia-lyase activity"/>
    <property type="evidence" value="ECO:0007669"/>
    <property type="project" value="TreeGrafter"/>
</dbReference>
<dbReference type="GO" id="GO:0006565">
    <property type="term" value="P:L-serine catabolic process"/>
    <property type="evidence" value="ECO:0007669"/>
    <property type="project" value="TreeGrafter"/>
</dbReference>
<evidence type="ECO:0000256" key="1">
    <source>
        <dbReference type="ARBA" id="ARBA00001933"/>
    </source>
</evidence>
<accession>A0A238X0X4</accession>
<gene>
    <name evidence="5" type="ORF">SAMN06265360_108180</name>
</gene>
<dbReference type="GO" id="GO:0009097">
    <property type="term" value="P:isoleucine biosynthetic process"/>
    <property type="evidence" value="ECO:0007669"/>
    <property type="project" value="TreeGrafter"/>
</dbReference>
<dbReference type="SUPFAM" id="SSF53686">
    <property type="entry name" value="Tryptophan synthase beta subunit-like PLP-dependent enzymes"/>
    <property type="match status" value="1"/>
</dbReference>
<name>A0A238X0X4_9PSEU</name>
<dbReference type="InterPro" id="IPR001926">
    <property type="entry name" value="TrpB-like_PALP"/>
</dbReference>
<proteinExistence type="predicted"/>